<dbReference type="InterPro" id="IPR011583">
    <property type="entry name" value="Chitinase_II/V-like_cat"/>
</dbReference>
<evidence type="ECO:0000256" key="1">
    <source>
        <dbReference type="ARBA" id="ARBA00000822"/>
    </source>
</evidence>
<evidence type="ECO:0000313" key="4">
    <source>
        <dbReference type="Proteomes" id="UP000287394"/>
    </source>
</evidence>
<dbReference type="SUPFAM" id="SSF49785">
    <property type="entry name" value="Galactose-binding domain-like"/>
    <property type="match status" value="1"/>
</dbReference>
<dbReference type="Gene3D" id="3.40.5.30">
    <property type="entry name" value="(Trans)glycosidases - domain 2"/>
    <property type="match status" value="1"/>
</dbReference>
<gene>
    <name evidence="3" type="ORF">CCAX7_10660</name>
</gene>
<evidence type="ECO:0000313" key="3">
    <source>
        <dbReference type="EMBL" id="BDI29015.1"/>
    </source>
</evidence>
<dbReference type="InterPro" id="IPR005084">
    <property type="entry name" value="CBM6"/>
</dbReference>
<dbReference type="GO" id="GO:0005576">
    <property type="term" value="C:extracellular region"/>
    <property type="evidence" value="ECO:0007669"/>
    <property type="project" value="TreeGrafter"/>
</dbReference>
<dbReference type="EC" id="3.2.1.14" evidence="2"/>
<dbReference type="EMBL" id="AP025739">
    <property type="protein sequence ID" value="BDI29015.1"/>
    <property type="molecule type" value="Genomic_DNA"/>
</dbReference>
<dbReference type="RefSeq" id="WP_119321064.1">
    <property type="nucleotide sequence ID" value="NZ_AP025739.1"/>
</dbReference>
<dbReference type="GO" id="GO:0005975">
    <property type="term" value="P:carbohydrate metabolic process"/>
    <property type="evidence" value="ECO:0007669"/>
    <property type="project" value="InterPro"/>
</dbReference>
<dbReference type="OrthoDB" id="9812811at2"/>
<dbReference type="SUPFAM" id="SSF51445">
    <property type="entry name" value="(Trans)glycosidases"/>
    <property type="match status" value="1"/>
</dbReference>
<proteinExistence type="predicted"/>
<dbReference type="Gene3D" id="3.20.20.80">
    <property type="entry name" value="Glycosidases"/>
    <property type="match status" value="1"/>
</dbReference>
<evidence type="ECO:0000256" key="2">
    <source>
        <dbReference type="ARBA" id="ARBA00012729"/>
    </source>
</evidence>
<dbReference type="PROSITE" id="PS51910">
    <property type="entry name" value="GH18_2"/>
    <property type="match status" value="1"/>
</dbReference>
<reference evidence="3 4" key="1">
    <citation type="journal article" date="2019" name="Int. J. Syst. Evol. Microbiol.">
        <title>Capsulimonas corticalis gen. nov., sp. nov., an aerobic capsulated bacterium, of a novel bacterial order, Capsulimonadales ord. nov., of the class Armatimonadia of the phylum Armatimonadetes.</title>
        <authorList>
            <person name="Li J."/>
            <person name="Kudo C."/>
            <person name="Tonouchi A."/>
        </authorList>
    </citation>
    <scope>NUCLEOTIDE SEQUENCE [LARGE SCALE GENOMIC DNA]</scope>
    <source>
        <strain evidence="3 4">AX-7</strain>
    </source>
</reference>
<dbReference type="AlphaFoldDB" id="A0A402CUL5"/>
<comment type="catalytic activity">
    <reaction evidence="1">
        <text>Random endo-hydrolysis of N-acetyl-beta-D-glucosaminide (1-&gt;4)-beta-linkages in chitin and chitodextrins.</text>
        <dbReference type="EC" id="3.2.1.14"/>
    </reaction>
</comment>
<organism evidence="3 4">
    <name type="scientific">Capsulimonas corticalis</name>
    <dbReference type="NCBI Taxonomy" id="2219043"/>
    <lineage>
        <taxon>Bacteria</taxon>
        <taxon>Bacillati</taxon>
        <taxon>Armatimonadota</taxon>
        <taxon>Armatimonadia</taxon>
        <taxon>Capsulimonadales</taxon>
        <taxon>Capsulimonadaceae</taxon>
        <taxon>Capsulimonas</taxon>
    </lineage>
</organism>
<dbReference type="InterPro" id="IPR017853">
    <property type="entry name" value="GH"/>
</dbReference>
<dbReference type="PANTHER" id="PTHR11177">
    <property type="entry name" value="CHITINASE"/>
    <property type="match status" value="1"/>
</dbReference>
<keyword evidence="4" id="KW-1185">Reference proteome</keyword>
<accession>A0A402CUL5</accession>
<dbReference type="KEGG" id="ccot:CCAX7_10660"/>
<dbReference type="Gene3D" id="2.60.120.260">
    <property type="entry name" value="Galactose-binding domain-like"/>
    <property type="match status" value="1"/>
</dbReference>
<sequence length="482" mass="51937">MIFMKRRHFSCALALIALGVALCVAAEAFADSTAVTRRISPVAGIYNLTADAAAIDGKTAHLEMGDGQPHVGWWTDPKDTVRWDIRVPKASAGQYRIVMEYACIAGSTGAPFVVSAGPKPGQSVSGVVAETGPTWTDFRAQTLDGTVTLTPGQTTLRVTPLAAPGGAVMNLRRILLDPVKRAAPGKRKDFHIVAYLPEYRVMALNPELARYVTDLIFFSLSPTPEGGIDDSRLTPEMEAKLQEIKQRYHPRLEAAFGGGDRSGMFSAMATDPAKRKRFTQNLVLFCQKHGFDGIDYDWEFPNTPEEKAGLKSLILETKEAFAPHGLRLSMALATWDTIDPKALAACDLLNLMTYFDNTHHAPVAGAQADALGLVSKGAPIGKVCMGIPFYTETAVAMQDHREAPTYGELDKQTPLAANVDDADIFHFNGPETVRQKALFALGQGLGGVMIWELGQDTRDGALVRSIAGAVRGLPAASDTAVR</sequence>
<dbReference type="PANTHER" id="PTHR11177:SF317">
    <property type="entry name" value="CHITINASE 12-RELATED"/>
    <property type="match status" value="1"/>
</dbReference>
<dbReference type="GO" id="GO:0030246">
    <property type="term" value="F:carbohydrate binding"/>
    <property type="evidence" value="ECO:0007669"/>
    <property type="project" value="InterPro"/>
</dbReference>
<name>A0A402CUL5_9BACT</name>
<dbReference type="GO" id="GO:0008843">
    <property type="term" value="F:endochitinase activity"/>
    <property type="evidence" value="ECO:0007669"/>
    <property type="project" value="UniProtKB-EC"/>
</dbReference>
<dbReference type="InterPro" id="IPR008979">
    <property type="entry name" value="Galactose-bd-like_sf"/>
</dbReference>
<dbReference type="Proteomes" id="UP000287394">
    <property type="component" value="Chromosome"/>
</dbReference>
<protein>
    <recommendedName>
        <fullName evidence="2">chitinase</fullName>
        <ecNumber evidence="2">3.2.1.14</ecNumber>
    </recommendedName>
</protein>
<dbReference type="GO" id="GO:0006032">
    <property type="term" value="P:chitin catabolic process"/>
    <property type="evidence" value="ECO:0007669"/>
    <property type="project" value="TreeGrafter"/>
</dbReference>
<dbReference type="PROSITE" id="PS51175">
    <property type="entry name" value="CBM6"/>
    <property type="match status" value="1"/>
</dbReference>
<dbReference type="GO" id="GO:0008061">
    <property type="term" value="F:chitin binding"/>
    <property type="evidence" value="ECO:0007669"/>
    <property type="project" value="InterPro"/>
</dbReference>
<dbReference type="SMART" id="SM00636">
    <property type="entry name" value="Glyco_18"/>
    <property type="match status" value="1"/>
</dbReference>
<dbReference type="Pfam" id="PF00704">
    <property type="entry name" value="Glyco_hydro_18"/>
    <property type="match status" value="1"/>
</dbReference>
<dbReference type="InterPro" id="IPR050314">
    <property type="entry name" value="Glycosyl_Hydrlase_18"/>
</dbReference>
<dbReference type="InterPro" id="IPR001223">
    <property type="entry name" value="Glyco_hydro18_cat"/>
</dbReference>